<feature type="non-terminal residue" evidence="5">
    <location>
        <position position="1"/>
    </location>
</feature>
<keyword evidence="1" id="KW-0694">RNA-binding</keyword>
<comment type="caution">
    <text evidence="5">The sequence shown here is derived from an EMBL/GenBank/DDBJ whole genome shotgun (WGS) entry which is preliminary data.</text>
</comment>
<dbReference type="InterPro" id="IPR035979">
    <property type="entry name" value="RBD_domain_sf"/>
</dbReference>
<feature type="compositionally biased region" description="Basic and acidic residues" evidence="2">
    <location>
        <begin position="270"/>
        <end position="298"/>
    </location>
</feature>
<dbReference type="InterPro" id="IPR000504">
    <property type="entry name" value="RRM_dom"/>
</dbReference>
<dbReference type="InterPro" id="IPR052768">
    <property type="entry name" value="RBM25"/>
</dbReference>
<accession>A0A086QVK1</accession>
<name>A0A086QVK1_TOXGO</name>
<feature type="non-terminal residue" evidence="5">
    <location>
        <position position="325"/>
    </location>
</feature>
<proteinExistence type="predicted"/>
<dbReference type="InterPro" id="IPR034268">
    <property type="entry name" value="RBM25_RRM"/>
</dbReference>
<dbReference type="EMBL" id="AEXC02000525">
    <property type="protein sequence ID" value="KFH16633.1"/>
    <property type="molecule type" value="Genomic_DNA"/>
</dbReference>
<dbReference type="PANTHER" id="PTHR18806">
    <property type="entry name" value="RBM25 PROTEIN"/>
    <property type="match status" value="1"/>
</dbReference>
<dbReference type="Pfam" id="PF00076">
    <property type="entry name" value="RRM_1"/>
    <property type="match status" value="1"/>
</dbReference>
<dbReference type="VEuPathDB" id="ToxoDB:TGMAS_413350"/>
<sequence length="325" mass="35453">STSVSSSLCSFSRLFLSPLCLLFVFFFSVLCVSVLRLTFLNSVFLLFSPFNCLQPGAPPLVHLFGVPHLPPPGAAPAAFRPGRPGLLPCPGRLASSSFFHPPGSHALAATSQERGSMAANEKADESSKPVTVYVGNINRHVDNDFLRLLLAECGRVIRWNRQADPTTGQLAAFGFCDFQDAVGALNALEVLPDLVIGGKALKVNCNEKVRAEVNRVKEDRVLSTLHTFRDKKREDVEKEIEEETARLRSAVLEVVKRKESQIPPDDAEEEAKPPRKEESKRRSSRHGGREEKEGKEKGLSGSDAGSESRTSSHRSSSAKDLSSSS</sequence>
<dbReference type="Proteomes" id="UP000028821">
    <property type="component" value="Unassembled WGS sequence"/>
</dbReference>
<protein>
    <submittedName>
        <fullName evidence="5">RNA recognition motif protein</fullName>
    </submittedName>
</protein>
<organism evidence="5 6">
    <name type="scientific">Toxoplasma gondii MAS</name>
    <dbReference type="NCBI Taxonomy" id="943118"/>
    <lineage>
        <taxon>Eukaryota</taxon>
        <taxon>Sar</taxon>
        <taxon>Alveolata</taxon>
        <taxon>Apicomplexa</taxon>
        <taxon>Conoidasida</taxon>
        <taxon>Coccidia</taxon>
        <taxon>Eucoccidiorida</taxon>
        <taxon>Eimeriorina</taxon>
        <taxon>Sarcocystidae</taxon>
        <taxon>Toxoplasma</taxon>
    </lineage>
</organism>
<reference evidence="5 6" key="1">
    <citation type="submission" date="2014-04" db="EMBL/GenBank/DDBJ databases">
        <authorList>
            <person name="Sibley D."/>
            <person name="Venepally P."/>
            <person name="Karamycheva S."/>
            <person name="Hadjithomas M."/>
            <person name="Khan A."/>
            <person name="Brunk B."/>
            <person name="Roos D."/>
            <person name="Caler E."/>
            <person name="Lorenzi H."/>
        </authorList>
    </citation>
    <scope>NUCLEOTIDE SEQUENCE [LARGE SCALE GENOMIC DNA]</scope>
    <source>
        <strain evidence="5 6">MAS</strain>
    </source>
</reference>
<keyword evidence="3" id="KW-1133">Transmembrane helix</keyword>
<dbReference type="PROSITE" id="PS50102">
    <property type="entry name" value="RRM"/>
    <property type="match status" value="1"/>
</dbReference>
<evidence type="ECO:0000256" key="3">
    <source>
        <dbReference type="SAM" id="Phobius"/>
    </source>
</evidence>
<dbReference type="CDD" id="cd12446">
    <property type="entry name" value="RRM_RBM25"/>
    <property type="match status" value="1"/>
</dbReference>
<keyword evidence="3" id="KW-0472">Membrane</keyword>
<dbReference type="PANTHER" id="PTHR18806:SF4">
    <property type="entry name" value="RNA-BINDING PROTEIN 25"/>
    <property type="match status" value="1"/>
</dbReference>
<keyword evidence="3" id="KW-0812">Transmembrane</keyword>
<dbReference type="SMART" id="SM00360">
    <property type="entry name" value="RRM"/>
    <property type="match status" value="1"/>
</dbReference>
<feature type="region of interest" description="Disordered" evidence="2">
    <location>
        <begin position="256"/>
        <end position="325"/>
    </location>
</feature>
<dbReference type="GO" id="GO:0003723">
    <property type="term" value="F:RNA binding"/>
    <property type="evidence" value="ECO:0007669"/>
    <property type="project" value="UniProtKB-UniRule"/>
</dbReference>
<dbReference type="SUPFAM" id="SSF54928">
    <property type="entry name" value="RNA-binding domain, RBD"/>
    <property type="match status" value="1"/>
</dbReference>
<dbReference type="Gene3D" id="3.30.70.330">
    <property type="match status" value="1"/>
</dbReference>
<feature type="transmembrane region" description="Helical" evidence="3">
    <location>
        <begin position="15"/>
        <end position="39"/>
    </location>
</feature>
<evidence type="ECO:0000256" key="2">
    <source>
        <dbReference type="SAM" id="MobiDB-lite"/>
    </source>
</evidence>
<feature type="compositionally biased region" description="Low complexity" evidence="2">
    <location>
        <begin position="299"/>
        <end position="325"/>
    </location>
</feature>
<evidence type="ECO:0000259" key="4">
    <source>
        <dbReference type="PROSITE" id="PS50102"/>
    </source>
</evidence>
<dbReference type="AlphaFoldDB" id="A0A086QVK1"/>
<feature type="domain" description="RRM" evidence="4">
    <location>
        <begin position="130"/>
        <end position="208"/>
    </location>
</feature>
<evidence type="ECO:0000313" key="6">
    <source>
        <dbReference type="Proteomes" id="UP000028821"/>
    </source>
</evidence>
<gene>
    <name evidence="5" type="ORF">TGMAS_413350</name>
</gene>
<evidence type="ECO:0000313" key="5">
    <source>
        <dbReference type="EMBL" id="KFH16633.1"/>
    </source>
</evidence>
<dbReference type="InterPro" id="IPR012677">
    <property type="entry name" value="Nucleotide-bd_a/b_plait_sf"/>
</dbReference>
<dbReference type="OrthoDB" id="332711at2759"/>
<evidence type="ECO:0000256" key="1">
    <source>
        <dbReference type="PROSITE-ProRule" id="PRU00176"/>
    </source>
</evidence>